<evidence type="ECO:0000313" key="4">
    <source>
        <dbReference type="EMBL" id="KAK8080836.1"/>
    </source>
</evidence>
<dbReference type="InterPro" id="IPR024535">
    <property type="entry name" value="RHGA/B-epi-like_pectate_lyase"/>
</dbReference>
<dbReference type="InterPro" id="IPR039279">
    <property type="entry name" value="QRT3-like"/>
</dbReference>
<proteinExistence type="predicted"/>
<dbReference type="Pfam" id="PF12708">
    <property type="entry name" value="Pect-lyase_RHGA_epim"/>
    <property type="match status" value="1"/>
</dbReference>
<dbReference type="Gene3D" id="2.160.20.10">
    <property type="entry name" value="Single-stranded right-handed beta-helix, Pectin lyase-like"/>
    <property type="match status" value="3"/>
</dbReference>
<dbReference type="InterPro" id="IPR011050">
    <property type="entry name" value="Pectin_lyase_fold/virulence"/>
</dbReference>
<feature type="signal peptide" evidence="2">
    <location>
        <begin position="1"/>
        <end position="29"/>
    </location>
</feature>
<dbReference type="EMBL" id="JAQQWN010000006">
    <property type="protein sequence ID" value="KAK8080836.1"/>
    <property type="molecule type" value="Genomic_DNA"/>
</dbReference>
<feature type="region of interest" description="Disordered" evidence="1">
    <location>
        <begin position="1296"/>
        <end position="1323"/>
    </location>
</feature>
<dbReference type="RefSeq" id="XP_066668311.1">
    <property type="nucleotide sequence ID" value="XM_066812969.1"/>
</dbReference>
<keyword evidence="5" id="KW-1185">Reference proteome</keyword>
<dbReference type="PANTHER" id="PTHR33928">
    <property type="entry name" value="POLYGALACTURONASE QRT3"/>
    <property type="match status" value="1"/>
</dbReference>
<evidence type="ECO:0000259" key="3">
    <source>
        <dbReference type="Pfam" id="PF12708"/>
    </source>
</evidence>
<dbReference type="InterPro" id="IPR012334">
    <property type="entry name" value="Pectin_lyas_fold"/>
</dbReference>
<feature type="domain" description="Rhamnogalacturonase A/B/Epimerase-like pectate lyase" evidence="3">
    <location>
        <begin position="526"/>
        <end position="750"/>
    </location>
</feature>
<feature type="chain" id="PRO_5045869989" description="Rhamnogalacturonase A/B/Epimerase-like pectate lyase domain-containing protein" evidence="2">
    <location>
        <begin position="30"/>
        <end position="1493"/>
    </location>
</feature>
<protein>
    <recommendedName>
        <fullName evidence="3">Rhamnogalacturonase A/B/Epimerase-like pectate lyase domain-containing protein</fullName>
    </recommendedName>
</protein>
<dbReference type="GeneID" id="92046029"/>
<feature type="compositionally biased region" description="Pro residues" evidence="1">
    <location>
        <begin position="1303"/>
        <end position="1322"/>
    </location>
</feature>
<name>A0ABR1WBE7_9PEZI</name>
<gene>
    <name evidence="4" type="ORF">PG997_008654</name>
</gene>
<dbReference type="SUPFAM" id="SSF51126">
    <property type="entry name" value="Pectin lyase-like"/>
    <property type="match status" value="2"/>
</dbReference>
<evidence type="ECO:0000256" key="1">
    <source>
        <dbReference type="SAM" id="MobiDB-lite"/>
    </source>
</evidence>
<sequence length="1493" mass="164882">MASVRHLLYLFSVLIIPLLCPQLRNQVLGQFIQGYVQRDLATQRPTYWRPTTNDAFRKVVDLSPETVILVYNCWYMTDIGQNVENWRNTPRGQAQFPQYLFGYDLNTGKKGRAKPMRHDKEWYYSHLEPGTQVNGIANKRNALGRVTEYAKIRYTCDEYPPATWVEGGSGSLSPEAAPANAATRCAAMKCAKNVKAEQDWQGESHERLRNQLLYLARRQGIQFDPTQSVILFEHVIDTHPHNGVAASIHSYFYPGKSQSQPGEDKIVTQAKRAQDAGNGTYSHLGYGNLSLEEFLASVNATSHHIFVNDTISDIPSLDIPGGMGTDIDAALRYRSELQDTQWVDEDESEDDYDAADLNITRFRAPRLWQELRKPDTITVSEPKQHEVRGTVSGTRTPLLKNATSFSLAQARRIVEEAKARSATLNRNRLANPRRNNYGLKPGTNLRGEAKQRRSALKALRVASDMPLLSIDDTIAAAAALVAEAEATDFVGNGTRFPANMTRQNHRKRAKTGSYWMAQLDRKGTIFRNVLDYGAVGDGITDDTKAISRAMNETRRCGEKCNGSTTKNAIVYFPPGNYLISSTVPMPFGTQVIGDAKDWPVLTASRSFVGLGVLSSDEYTGGQEGAEQWYINTANFYRQVRNLRIDISRASPDQDVAGIHWQVAQATSNQNFEIIAAAGSTTQTGIFAENGSGGVISDITFRGGKVGLYGGEQQFTAQRMTFDGCTTGVQIIWDWGWVWKSITMTNVDVGFRLMAGEGETGIIGSAAFYDSSFRSVGTAVLIAPPNPAPGSGSTGVIVENVEFQGCRQGGWRHQRRHVAGPDGQGRPLGPCLLDSRGRYFERAKPQYEDRAVGDFVHVKDFGAKGDGVTVDTAAFHNPQALVKVGNIGDVGDVEMQDLIFTTRGPTAGAVMVQWNIRAASLGSAALWDCHVRIGGATGTNLGSDECPALTSGMPQGCNAGSLMMHLTSTASGYFENMWLWVADHMIDDPALDDAANDMAMTSIYVAHGFLIESTEPVWLYGTASEHATFYQYNFNNARNVFAGLLQTESPYYQPTPQPPAPFQDVVGVFPGDPAYSCAADNEFNGCDQSWAVIVHGLANIFVAGAGLYTWFSTYTQSCIDEHTCQKALLLLSENYNNVWFQNLVTIGAKYMAVMEGQGISALDNLNVNSHPSWSQISVLDVRGNGKTFHELHWLDPKIWDMERPAFTCSPPCRVKIPPWTGATSTVNYPVMTISTGSFSTHIFAPPLTISEWIFEEVTVGMRSNGMRRRQDLTEFWPVPATTSAWPAVTYIGPAGTAESTRPDMPFPTPPPSIEPGAAPPPKGRWPTRAIQPSRGRAPKGWQGFGELNPMDEDPYDEWGPDVLVMCPEEDETSSETAPAAPTKTPISPPVAVPSPMEVGHTLKNRPPCYNQGKATTHERMDNAIRSFCKYLGSPVSIFGKRDGTEAMEDSVRVFRDDFHQRKTEPFNDLNILFEFEVFAGCEWKYNFDECRRRR</sequence>
<comment type="caution">
    <text evidence="4">The sequence shown here is derived from an EMBL/GenBank/DDBJ whole genome shotgun (WGS) entry which is preliminary data.</text>
</comment>
<feature type="region of interest" description="Disordered" evidence="1">
    <location>
        <begin position="1367"/>
        <end position="1391"/>
    </location>
</feature>
<evidence type="ECO:0000313" key="5">
    <source>
        <dbReference type="Proteomes" id="UP001433268"/>
    </source>
</evidence>
<organism evidence="4 5">
    <name type="scientific">Apiospora hydei</name>
    <dbReference type="NCBI Taxonomy" id="1337664"/>
    <lineage>
        <taxon>Eukaryota</taxon>
        <taxon>Fungi</taxon>
        <taxon>Dikarya</taxon>
        <taxon>Ascomycota</taxon>
        <taxon>Pezizomycotina</taxon>
        <taxon>Sordariomycetes</taxon>
        <taxon>Xylariomycetidae</taxon>
        <taxon>Amphisphaeriales</taxon>
        <taxon>Apiosporaceae</taxon>
        <taxon>Apiospora</taxon>
    </lineage>
</organism>
<accession>A0ABR1WBE7</accession>
<dbReference type="Proteomes" id="UP001433268">
    <property type="component" value="Unassembled WGS sequence"/>
</dbReference>
<keyword evidence="2" id="KW-0732">Signal</keyword>
<reference evidence="4 5" key="1">
    <citation type="submission" date="2023-01" db="EMBL/GenBank/DDBJ databases">
        <title>Analysis of 21 Apiospora genomes using comparative genomics revels a genus with tremendous synthesis potential of carbohydrate active enzymes and secondary metabolites.</title>
        <authorList>
            <person name="Sorensen T."/>
        </authorList>
    </citation>
    <scope>NUCLEOTIDE SEQUENCE [LARGE SCALE GENOMIC DNA]</scope>
    <source>
        <strain evidence="4 5">CBS 114990</strain>
    </source>
</reference>
<evidence type="ECO:0000256" key="2">
    <source>
        <dbReference type="SAM" id="SignalP"/>
    </source>
</evidence>
<dbReference type="PANTHER" id="PTHR33928:SF2">
    <property type="entry name" value="PECTATE LYASE SUPERFAMILY PROTEIN DOMAIN-CONTAINING PROTEIN-RELATED"/>
    <property type="match status" value="1"/>
</dbReference>
<dbReference type="CDD" id="cd23668">
    <property type="entry name" value="GH55_beta13glucanase-like"/>
    <property type="match status" value="1"/>
</dbReference>